<sequence length="149" mass="17379">FGCNEHYMKRGNVCKEQDFPTSLGCSCSGITDYTDCHMEYFNRWENINARITLPLTFNTTEPRNRLTKIVKYKEFLNFPFQITILPECLSKLVDVMASRFQGNIDLVNPDTLSTYEFASLYKELLHPSIQNARELLTQQTTNYRIDTID</sequence>
<feature type="non-terminal residue" evidence="1">
    <location>
        <position position="1"/>
    </location>
</feature>
<gene>
    <name evidence="1" type="ORF">PENTCL1PPCAC_29811</name>
</gene>
<keyword evidence="2" id="KW-1185">Reference proteome</keyword>
<feature type="non-terminal residue" evidence="1">
    <location>
        <position position="149"/>
    </location>
</feature>
<evidence type="ECO:0000313" key="1">
    <source>
        <dbReference type="EMBL" id="GMT07637.1"/>
    </source>
</evidence>
<dbReference type="Proteomes" id="UP001432027">
    <property type="component" value="Unassembled WGS sequence"/>
</dbReference>
<proteinExistence type="predicted"/>
<organism evidence="1 2">
    <name type="scientific">Pristionchus entomophagus</name>
    <dbReference type="NCBI Taxonomy" id="358040"/>
    <lineage>
        <taxon>Eukaryota</taxon>
        <taxon>Metazoa</taxon>
        <taxon>Ecdysozoa</taxon>
        <taxon>Nematoda</taxon>
        <taxon>Chromadorea</taxon>
        <taxon>Rhabditida</taxon>
        <taxon>Rhabditina</taxon>
        <taxon>Diplogasteromorpha</taxon>
        <taxon>Diplogasteroidea</taxon>
        <taxon>Neodiplogasteridae</taxon>
        <taxon>Pristionchus</taxon>
    </lineage>
</organism>
<dbReference type="AlphaFoldDB" id="A0AAV5UM24"/>
<dbReference type="Gene3D" id="3.40.50.720">
    <property type="entry name" value="NAD(P)-binding Rossmann-like Domain"/>
    <property type="match status" value="1"/>
</dbReference>
<name>A0AAV5UM24_9BILA</name>
<protein>
    <submittedName>
        <fullName evidence="1">Uncharacterized protein</fullName>
    </submittedName>
</protein>
<dbReference type="EMBL" id="BTSX01000006">
    <property type="protein sequence ID" value="GMT07637.1"/>
    <property type="molecule type" value="Genomic_DNA"/>
</dbReference>
<evidence type="ECO:0000313" key="2">
    <source>
        <dbReference type="Proteomes" id="UP001432027"/>
    </source>
</evidence>
<comment type="caution">
    <text evidence="1">The sequence shown here is derived from an EMBL/GenBank/DDBJ whole genome shotgun (WGS) entry which is preliminary data.</text>
</comment>
<reference evidence="1" key="1">
    <citation type="submission" date="2023-10" db="EMBL/GenBank/DDBJ databases">
        <title>Genome assembly of Pristionchus species.</title>
        <authorList>
            <person name="Yoshida K."/>
            <person name="Sommer R.J."/>
        </authorList>
    </citation>
    <scope>NUCLEOTIDE SEQUENCE</scope>
    <source>
        <strain evidence="1">RS0144</strain>
    </source>
</reference>
<accession>A0AAV5UM24</accession>